<gene>
    <name evidence="9" type="ORF">H4W80_002153</name>
</gene>
<evidence type="ECO:0000256" key="4">
    <source>
        <dbReference type="ARBA" id="ARBA00022801"/>
    </source>
</evidence>
<comment type="subcellular location">
    <subcellularLocation>
        <location evidence="1">Cell membrane</location>
        <topology evidence="1">Multi-pass membrane protein</topology>
    </subcellularLocation>
</comment>
<feature type="transmembrane region" description="Helical" evidence="7">
    <location>
        <begin position="12"/>
        <end position="39"/>
    </location>
</feature>
<keyword evidence="2" id="KW-1003">Cell membrane</keyword>
<keyword evidence="3 7" id="KW-0812">Transmembrane</keyword>
<dbReference type="RefSeq" id="WP_192784922.1">
    <property type="nucleotide sequence ID" value="NZ_JADBEK010000001.1"/>
</dbReference>
<name>A0ABR9LTA5_9ACTN</name>
<feature type="transmembrane region" description="Helical" evidence="7">
    <location>
        <begin position="69"/>
        <end position="90"/>
    </location>
</feature>
<evidence type="ECO:0000313" key="10">
    <source>
        <dbReference type="Proteomes" id="UP000633509"/>
    </source>
</evidence>
<keyword evidence="6 7" id="KW-0472">Membrane</keyword>
<evidence type="ECO:0000256" key="7">
    <source>
        <dbReference type="SAM" id="Phobius"/>
    </source>
</evidence>
<sequence>MRSDRARFPVVGPVVGPMVGPVVGPVALLVLGTVMGFAARMPAWTAVDTAVSDWVQSARGPWPTAVAQVLNVGFGTVMGPLLALALVAGVALSGRRRAAGRVLVVIAAGWGVSWVLKTVVARSRPPVSDALVYGLGPGSFPSGHVCLTLSIVIAVATLARHTRFHRPVLAAGLVLVAGQMLARVYLGAHYATDTLGSIVVAPAAIHVALNAYRPGLFNAPWTRWRAHDGSTGERPPGA</sequence>
<evidence type="ECO:0000256" key="5">
    <source>
        <dbReference type="ARBA" id="ARBA00022989"/>
    </source>
</evidence>
<dbReference type="Gene3D" id="1.20.144.10">
    <property type="entry name" value="Phosphatidic acid phosphatase type 2/haloperoxidase"/>
    <property type="match status" value="1"/>
</dbReference>
<feature type="transmembrane region" description="Helical" evidence="7">
    <location>
        <begin position="140"/>
        <end position="159"/>
    </location>
</feature>
<dbReference type="InterPro" id="IPR036938">
    <property type="entry name" value="PAP2/HPO_sf"/>
</dbReference>
<dbReference type="InterPro" id="IPR000326">
    <property type="entry name" value="PAP2/HPO"/>
</dbReference>
<feature type="transmembrane region" description="Helical" evidence="7">
    <location>
        <begin position="194"/>
        <end position="212"/>
    </location>
</feature>
<keyword evidence="4" id="KW-0378">Hydrolase</keyword>
<evidence type="ECO:0000256" key="6">
    <source>
        <dbReference type="ARBA" id="ARBA00023136"/>
    </source>
</evidence>
<evidence type="ECO:0000256" key="3">
    <source>
        <dbReference type="ARBA" id="ARBA00022692"/>
    </source>
</evidence>
<feature type="transmembrane region" description="Helical" evidence="7">
    <location>
        <begin position="102"/>
        <end position="120"/>
    </location>
</feature>
<feature type="transmembrane region" description="Helical" evidence="7">
    <location>
        <begin position="168"/>
        <end position="188"/>
    </location>
</feature>
<reference evidence="9 10" key="1">
    <citation type="submission" date="2020-10" db="EMBL/GenBank/DDBJ databases">
        <title>Sequencing the genomes of 1000 actinobacteria strains.</title>
        <authorList>
            <person name="Klenk H.-P."/>
        </authorList>
    </citation>
    <scope>NUCLEOTIDE SEQUENCE [LARGE SCALE GENOMIC DNA]</scope>
    <source>
        <strain evidence="9 10">DSM 43173</strain>
    </source>
</reference>
<keyword evidence="5 7" id="KW-1133">Transmembrane helix</keyword>
<dbReference type="Pfam" id="PF01569">
    <property type="entry name" value="PAP2"/>
    <property type="match status" value="1"/>
</dbReference>
<dbReference type="EMBL" id="JADBEK010000001">
    <property type="protein sequence ID" value="MBE1583895.1"/>
    <property type="molecule type" value="Genomic_DNA"/>
</dbReference>
<dbReference type="PANTHER" id="PTHR14969">
    <property type="entry name" value="SPHINGOSINE-1-PHOSPHATE PHOSPHOHYDROLASE"/>
    <property type="match status" value="1"/>
</dbReference>
<feature type="domain" description="Phosphatidic acid phosphatase type 2/haloperoxidase" evidence="8">
    <location>
        <begin position="99"/>
        <end position="209"/>
    </location>
</feature>
<accession>A0ABR9LTA5</accession>
<evidence type="ECO:0000256" key="2">
    <source>
        <dbReference type="ARBA" id="ARBA00022475"/>
    </source>
</evidence>
<dbReference type="SUPFAM" id="SSF48317">
    <property type="entry name" value="Acid phosphatase/Vanadium-dependent haloperoxidase"/>
    <property type="match status" value="1"/>
</dbReference>
<protein>
    <submittedName>
        <fullName evidence="9">Membrane-associated phospholipid phosphatase</fullName>
    </submittedName>
</protein>
<evidence type="ECO:0000256" key="1">
    <source>
        <dbReference type="ARBA" id="ARBA00004651"/>
    </source>
</evidence>
<comment type="caution">
    <text evidence="9">The sequence shown here is derived from an EMBL/GenBank/DDBJ whole genome shotgun (WGS) entry which is preliminary data.</text>
</comment>
<dbReference type="SMART" id="SM00014">
    <property type="entry name" value="acidPPc"/>
    <property type="match status" value="1"/>
</dbReference>
<organism evidence="9 10">
    <name type="scientific">Nonomuraea angiospora</name>
    <dbReference type="NCBI Taxonomy" id="46172"/>
    <lineage>
        <taxon>Bacteria</taxon>
        <taxon>Bacillati</taxon>
        <taxon>Actinomycetota</taxon>
        <taxon>Actinomycetes</taxon>
        <taxon>Streptosporangiales</taxon>
        <taxon>Streptosporangiaceae</taxon>
        <taxon>Nonomuraea</taxon>
    </lineage>
</organism>
<evidence type="ECO:0000259" key="8">
    <source>
        <dbReference type="SMART" id="SM00014"/>
    </source>
</evidence>
<dbReference type="PANTHER" id="PTHR14969:SF62">
    <property type="entry name" value="DECAPRENYLPHOSPHORYL-5-PHOSPHORIBOSE PHOSPHATASE RV3807C-RELATED"/>
    <property type="match status" value="1"/>
</dbReference>
<keyword evidence="10" id="KW-1185">Reference proteome</keyword>
<evidence type="ECO:0000313" key="9">
    <source>
        <dbReference type="EMBL" id="MBE1583895.1"/>
    </source>
</evidence>
<dbReference type="Proteomes" id="UP000633509">
    <property type="component" value="Unassembled WGS sequence"/>
</dbReference>
<proteinExistence type="predicted"/>